<comment type="PTM">
    <text evidence="7">Ubiquitinated in the presence of host E1 ubiquitin-activating enzyme, E2 ubiquitin-conjugating enzyme and ubiquitin.</text>
</comment>
<dbReference type="InterPro" id="IPR032675">
    <property type="entry name" value="LRR_dom_sf"/>
</dbReference>
<dbReference type="SMART" id="SM00369">
    <property type="entry name" value="LRR_TYP"/>
    <property type="match status" value="3"/>
</dbReference>
<dbReference type="GO" id="GO:0005576">
    <property type="term" value="C:extracellular region"/>
    <property type="evidence" value="ECO:0007669"/>
    <property type="project" value="UniProtKB-UniRule"/>
</dbReference>
<reference evidence="9 10" key="1">
    <citation type="submission" date="2019-12" db="EMBL/GenBank/DDBJ databases">
        <authorList>
            <person name="Woiski C."/>
        </authorList>
    </citation>
    <scope>NUCLEOTIDE SEQUENCE [LARGE SCALE GENOMIC DNA]</scope>
    <source>
        <strain evidence="9 10">BOE100</strain>
    </source>
</reference>
<dbReference type="EMBL" id="WOWR01000011">
    <property type="protein sequence ID" value="KAF0254782.1"/>
    <property type="molecule type" value="Genomic_DNA"/>
</dbReference>
<gene>
    <name evidence="9" type="ORF">GN299_11170</name>
</gene>
<name>A0A7V8EID7_PSEPU</name>
<dbReference type="Gene3D" id="1.20.58.360">
    <property type="entry name" value="Shigella T3SS effector IpaH defines"/>
    <property type="match status" value="1"/>
</dbReference>
<dbReference type="InterPro" id="IPR050328">
    <property type="entry name" value="Dev_Immune_Receptor"/>
</dbReference>
<proteinExistence type="inferred from homology"/>
<dbReference type="RefSeq" id="WP_156858902.1">
    <property type="nucleotide sequence ID" value="NZ_WOWR01000011.1"/>
</dbReference>
<keyword evidence="5" id="KW-0677">Repeat</keyword>
<evidence type="ECO:0000256" key="3">
    <source>
        <dbReference type="ARBA" id="ARBA00022614"/>
    </source>
</evidence>
<evidence type="ECO:0000256" key="4">
    <source>
        <dbReference type="ARBA" id="ARBA00022729"/>
    </source>
</evidence>
<evidence type="ECO:0000313" key="10">
    <source>
        <dbReference type="Proteomes" id="UP000442695"/>
    </source>
</evidence>
<sequence>MDTTVPSDAQAAIDAFQDGIIGRRLPPWLRHAPAEQLPEIGKALANSLRCCEHVKAVLRGIDGLDSFVASALGKALDERYGLGRNPYLLRFLEGRREPVINSQPVGTHLTDVVYEEKPLLEVALRNFTAAQAQEGGQPRGNRLLLPRHGTVKPPTSIEFAGLCRELDLGERYQRHLDAVLSPTGSSERLVSQLVDATRYTMLVDAYKARQEGTLDASELNVMVAVCEKGELPRLAGDLVQARQLKLLGCRIEQVTVFVVVEQGVLFNTTRRVLLYVPGDPFSPWRAFESIDKLNRELGRRLRDKAYQRFFSRFVLRRDSQAFFAQVAERFNDLPGWAFRDLGPHLQAYPQPLFISLAQARIHQIKEDAAMIAVPVARLDREVQRQHDLRLEAEGWALLNLASFFLPGLGLALLAVTACELLGEVYHGAEAWQEGDSQEALDHLTHVATDLAVLAATVAGVGVARRVWARSAQVDAMVPARLEDGTEKLWQHDLTPFQSQAPVAASSRDALGIRRQDGQVWVEMDGHHYRVAEAGDDQWQLYPVDGHGPLLRHNGAGAWRLWSEQPARWTDKYRMFRRLGEPFNGLNDEQIDQVLLFHGLDGDDVRGLHVHAQAPSPGMIDSVERVRLDQRIRSMIGRLRNGEPVEDATVLDHARHLPGASGLTDQALAALAWTQRRTLLQHLFEALQPSDTPGSAALRRVFPGLSARTAQALVQAASSVDRMRLQSSARVALGLAEAARGSVLATRQARVFEALYLDTPQHADLARVALGLLRHVPGGEQGVCWRLYEGSLGGPMLAKTEQGQRAFDLVHLNGTFQLHGSQGTALGEAGELFEVIAPAYTEAQREAMGIGDPFAHNLRVIVAREAARHRDEISRLLGAVRPGAVRGPMRLADGRIGYPLGGGGVGGFASRGRALRATLRDLFPWLSDEQVETFADDARRSGHQIEQVLADLRNEFAVLRITLNTWVARGQGDVREDREALRQTLFNCWRRSVGVGELQINAQENLHVMFCNFRSSGLPNIPAQVSFRGVTSLSLLHLDLLEVPSSLLLAFPNLQTLDLGGNLLTRLPQPLLQIAQLRHLSLTNNRIVLNTAQTATLASCTGLQSLDLSHNPLGSRFTLAGLAELRWLSLRDTQISQFPLGVFDNDQLVSVDLRDNRIRHIPEGFYQLPLWHRRRFRLNANPLGEAQTLRLQASLSSDDPAHDEEQVLLRLQHAREVWGDAVAPEHRGLMLAAWDSLDVGQEDAERFFRVLRQLLLSEDFRVNPRALGNRVMGILQAMAITPELRQNLLSVANDEWGCQDGATWCLSNLELKLLVWQVEHTAKGGSERALLDLGRRLWRQDAVDMFATRWALQHGRTLEGSEVGLAFRIGLRERLDLPLQVGEMSFLAISGVLDADLAEAEAAVRDAETPEEIARSMVDREFWQAHLERFHPERFAAVDLPFRRQLETVLDDEALTEGAMIDQADAIRDAQRAARRGLMLDMTIYAMEVGPKGPAIDVR</sequence>
<keyword evidence="7" id="KW-0832">Ubl conjugation</keyword>
<keyword evidence="3" id="KW-0433">Leucine-rich repeat</keyword>
<comment type="caution">
    <text evidence="9">The sequence shown here is derived from an EMBL/GenBank/DDBJ whole genome shotgun (WGS) entry which is preliminary data.</text>
</comment>
<keyword evidence="4" id="KW-0732">Signal</keyword>
<dbReference type="Pfam" id="PF14496">
    <property type="entry name" value="NEL"/>
    <property type="match status" value="1"/>
</dbReference>
<evidence type="ECO:0000256" key="1">
    <source>
        <dbReference type="ARBA" id="ARBA00000900"/>
    </source>
</evidence>
<dbReference type="GO" id="GO:0061630">
    <property type="term" value="F:ubiquitin protein ligase activity"/>
    <property type="evidence" value="ECO:0007669"/>
    <property type="project" value="UniProtKB-EC"/>
</dbReference>
<dbReference type="PANTHER" id="PTHR24373">
    <property type="entry name" value="SLIT RELATED LEUCINE-RICH REPEAT NEURONAL PROTEIN"/>
    <property type="match status" value="1"/>
</dbReference>
<keyword evidence="7" id="KW-0808">Transferase</keyword>
<evidence type="ECO:0000256" key="6">
    <source>
        <dbReference type="ARBA" id="ARBA00023026"/>
    </source>
</evidence>
<feature type="domain" description="NEL" evidence="8">
    <location>
        <begin position="1209"/>
        <end position="1498"/>
    </location>
</feature>
<dbReference type="Pfam" id="PF20178">
    <property type="entry name" value="ToxA_N"/>
    <property type="match status" value="1"/>
</dbReference>
<dbReference type="PROSITE" id="PS51450">
    <property type="entry name" value="LRR"/>
    <property type="match status" value="1"/>
</dbReference>
<comment type="catalytic activity">
    <reaction evidence="1">
        <text>S-ubiquitinyl-[E2 ubiquitin-conjugating enzyme]-L-cysteine + [acceptor protein]-L-lysine = [E2 ubiquitin-conjugating enzyme]-L-cysteine + N(6)-ubiquitinyl-[acceptor protein]-L-lysine.</text>
        <dbReference type="EC" id="2.3.2.27"/>
    </reaction>
</comment>
<keyword evidence="7" id="KW-0833">Ubl conjugation pathway</keyword>
<evidence type="ECO:0000259" key="8">
    <source>
        <dbReference type="PROSITE" id="PS52053"/>
    </source>
</evidence>
<feature type="active site" description="Glycyl thioester intermediate" evidence="7">
    <location>
        <position position="1297"/>
    </location>
</feature>
<dbReference type="InterPro" id="IPR046673">
    <property type="entry name" value="ToxA_N"/>
</dbReference>
<evidence type="ECO:0000313" key="9">
    <source>
        <dbReference type="EMBL" id="KAF0254782.1"/>
    </source>
</evidence>
<dbReference type="PROSITE" id="PS52053">
    <property type="entry name" value="NEL"/>
    <property type="match status" value="1"/>
</dbReference>
<organism evidence="9 10">
    <name type="scientific">Pseudomonas putida</name>
    <name type="common">Arthrobacter siderocapsulatus</name>
    <dbReference type="NCBI Taxonomy" id="303"/>
    <lineage>
        <taxon>Bacteria</taxon>
        <taxon>Pseudomonadati</taxon>
        <taxon>Pseudomonadota</taxon>
        <taxon>Gammaproteobacteria</taxon>
        <taxon>Pseudomonadales</taxon>
        <taxon>Pseudomonadaceae</taxon>
        <taxon>Pseudomonas</taxon>
    </lineage>
</organism>
<protein>
    <recommendedName>
        <fullName evidence="2">RING-type E3 ubiquitin transferase</fullName>
        <ecNumber evidence="2">2.3.2.27</ecNumber>
    </recommendedName>
</protein>
<evidence type="ECO:0000256" key="7">
    <source>
        <dbReference type="PROSITE-ProRule" id="PRU01398"/>
    </source>
</evidence>
<dbReference type="InterPro" id="IPR001611">
    <property type="entry name" value="Leu-rich_rpt"/>
</dbReference>
<accession>A0A7V8EID7</accession>
<dbReference type="InterPro" id="IPR029487">
    <property type="entry name" value="NEL_dom"/>
</dbReference>
<dbReference type="Gene3D" id="3.80.10.10">
    <property type="entry name" value="Ribonuclease Inhibitor"/>
    <property type="match status" value="1"/>
</dbReference>
<dbReference type="InterPro" id="IPR003591">
    <property type="entry name" value="Leu-rich_rpt_typical-subtyp"/>
</dbReference>
<evidence type="ECO:0000256" key="2">
    <source>
        <dbReference type="ARBA" id="ARBA00012483"/>
    </source>
</evidence>
<dbReference type="EC" id="2.3.2.27" evidence="2"/>
<comment type="similarity">
    <text evidence="7">Belongs to the LRR-containing bacterial E3 ligase family.</text>
</comment>
<dbReference type="GO" id="GO:0016567">
    <property type="term" value="P:protein ubiquitination"/>
    <property type="evidence" value="ECO:0007669"/>
    <property type="project" value="InterPro"/>
</dbReference>
<keyword evidence="6" id="KW-0843">Virulence</keyword>
<evidence type="ECO:0000256" key="5">
    <source>
        <dbReference type="ARBA" id="ARBA00022737"/>
    </source>
</evidence>
<dbReference type="PANTHER" id="PTHR24373:SF275">
    <property type="entry name" value="TIR DOMAIN-CONTAINING PROTEIN"/>
    <property type="match status" value="1"/>
</dbReference>
<dbReference type="Proteomes" id="UP000442695">
    <property type="component" value="Unassembled WGS sequence"/>
</dbReference>
<keyword evidence="7" id="KW-0964">Secreted</keyword>
<dbReference type="SUPFAM" id="SSF52058">
    <property type="entry name" value="L domain-like"/>
    <property type="match status" value="1"/>
</dbReference>
<keyword evidence="7" id="KW-1035">Host cytoplasm</keyword>